<dbReference type="Gramene" id="Bo5g010930.1">
    <property type="protein sequence ID" value="Bo5g010930.1"/>
    <property type="gene ID" value="Bo5g010930"/>
</dbReference>
<organism evidence="1 2">
    <name type="scientific">Brassica oleracea var. oleracea</name>
    <dbReference type="NCBI Taxonomy" id="109376"/>
    <lineage>
        <taxon>Eukaryota</taxon>
        <taxon>Viridiplantae</taxon>
        <taxon>Streptophyta</taxon>
        <taxon>Embryophyta</taxon>
        <taxon>Tracheophyta</taxon>
        <taxon>Spermatophyta</taxon>
        <taxon>Magnoliopsida</taxon>
        <taxon>eudicotyledons</taxon>
        <taxon>Gunneridae</taxon>
        <taxon>Pentapetalae</taxon>
        <taxon>rosids</taxon>
        <taxon>malvids</taxon>
        <taxon>Brassicales</taxon>
        <taxon>Brassicaceae</taxon>
        <taxon>Brassiceae</taxon>
        <taxon>Brassica</taxon>
    </lineage>
</organism>
<proteinExistence type="predicted"/>
<accession>A0A0D3C925</accession>
<dbReference type="EnsemblPlants" id="Bo5g010930.1">
    <property type="protein sequence ID" value="Bo5g010930.1"/>
    <property type="gene ID" value="Bo5g010930"/>
</dbReference>
<dbReference type="Proteomes" id="UP000032141">
    <property type="component" value="Chromosome C5"/>
</dbReference>
<reference evidence="1" key="2">
    <citation type="submission" date="2015-03" db="UniProtKB">
        <authorList>
            <consortium name="EnsemblPlants"/>
        </authorList>
    </citation>
    <scope>IDENTIFICATION</scope>
</reference>
<dbReference type="HOGENOM" id="CLU_2743539_0_0_1"/>
<keyword evidence="2" id="KW-1185">Reference proteome</keyword>
<protein>
    <submittedName>
        <fullName evidence="1">Uncharacterized protein</fullName>
    </submittedName>
</protein>
<evidence type="ECO:0000313" key="2">
    <source>
        <dbReference type="Proteomes" id="UP000032141"/>
    </source>
</evidence>
<sequence>MNMRELGRGANSRLVMTCHLFRARTYQSSSVVVLPLLLFSSDQTSYNGPFTSFGESVHIWMEEGVIEVAPR</sequence>
<evidence type="ECO:0000313" key="1">
    <source>
        <dbReference type="EnsemblPlants" id="Bo5g010930.1"/>
    </source>
</evidence>
<reference evidence="1 2" key="1">
    <citation type="journal article" date="2014" name="Genome Biol.">
        <title>Transcriptome and methylome profiling reveals relics of genome dominance in the mesopolyploid Brassica oleracea.</title>
        <authorList>
            <person name="Parkin I.A."/>
            <person name="Koh C."/>
            <person name="Tang H."/>
            <person name="Robinson S.J."/>
            <person name="Kagale S."/>
            <person name="Clarke W.E."/>
            <person name="Town C.D."/>
            <person name="Nixon J."/>
            <person name="Krishnakumar V."/>
            <person name="Bidwell S.L."/>
            <person name="Denoeud F."/>
            <person name="Belcram H."/>
            <person name="Links M.G."/>
            <person name="Just J."/>
            <person name="Clarke C."/>
            <person name="Bender T."/>
            <person name="Huebert T."/>
            <person name="Mason A.S."/>
            <person name="Pires J.C."/>
            <person name="Barker G."/>
            <person name="Moore J."/>
            <person name="Walley P.G."/>
            <person name="Manoli S."/>
            <person name="Batley J."/>
            <person name="Edwards D."/>
            <person name="Nelson M.N."/>
            <person name="Wang X."/>
            <person name="Paterson A.H."/>
            <person name="King G."/>
            <person name="Bancroft I."/>
            <person name="Chalhoub B."/>
            <person name="Sharpe A.G."/>
        </authorList>
    </citation>
    <scope>NUCLEOTIDE SEQUENCE</scope>
    <source>
        <strain evidence="1 2">cv. TO1000</strain>
    </source>
</reference>
<name>A0A0D3C925_BRAOL</name>
<dbReference type="AlphaFoldDB" id="A0A0D3C925"/>